<comment type="caution">
    <text evidence="1">The sequence shown here is derived from an EMBL/GenBank/DDBJ whole genome shotgun (WGS) entry which is preliminary data.</text>
</comment>
<organism evidence="1 2">
    <name type="scientific">Ficus carica</name>
    <name type="common">Common fig</name>
    <dbReference type="NCBI Taxonomy" id="3494"/>
    <lineage>
        <taxon>Eukaryota</taxon>
        <taxon>Viridiplantae</taxon>
        <taxon>Streptophyta</taxon>
        <taxon>Embryophyta</taxon>
        <taxon>Tracheophyta</taxon>
        <taxon>Spermatophyta</taxon>
        <taxon>Magnoliopsida</taxon>
        <taxon>eudicotyledons</taxon>
        <taxon>Gunneridae</taxon>
        <taxon>Pentapetalae</taxon>
        <taxon>rosids</taxon>
        <taxon>fabids</taxon>
        <taxon>Rosales</taxon>
        <taxon>Moraceae</taxon>
        <taxon>Ficeae</taxon>
        <taxon>Ficus</taxon>
    </lineage>
</organism>
<accession>A0AA87ZXD0</accession>
<dbReference type="Proteomes" id="UP001187192">
    <property type="component" value="Unassembled WGS sequence"/>
</dbReference>
<gene>
    <name evidence="1" type="ORF">TIFTF001_010946</name>
</gene>
<name>A0AA87ZXD0_FICCA</name>
<evidence type="ECO:0000313" key="2">
    <source>
        <dbReference type="Proteomes" id="UP001187192"/>
    </source>
</evidence>
<sequence>MRESRSQDCSDSFTQNLHKCPRCYGMSCLLVELSNIDHQTLRMRFKADTTHSEEENNIFSLHDWKFWTLLANYGPLLYMENLGIDLK</sequence>
<keyword evidence="2" id="KW-1185">Reference proteome</keyword>
<protein>
    <submittedName>
        <fullName evidence="1">Uncharacterized protein</fullName>
    </submittedName>
</protein>
<evidence type="ECO:0000313" key="1">
    <source>
        <dbReference type="EMBL" id="GMN41719.1"/>
    </source>
</evidence>
<dbReference type="EMBL" id="BTGU01000013">
    <property type="protein sequence ID" value="GMN41719.1"/>
    <property type="molecule type" value="Genomic_DNA"/>
</dbReference>
<dbReference type="AlphaFoldDB" id="A0AA87ZXD0"/>
<reference evidence="1" key="1">
    <citation type="submission" date="2023-07" db="EMBL/GenBank/DDBJ databases">
        <title>draft genome sequence of fig (Ficus carica).</title>
        <authorList>
            <person name="Takahashi T."/>
            <person name="Nishimura K."/>
        </authorList>
    </citation>
    <scope>NUCLEOTIDE SEQUENCE</scope>
</reference>
<proteinExistence type="predicted"/>